<gene>
    <name evidence="5" type="ORF">GH975_01520</name>
</gene>
<dbReference type="InterPro" id="IPR011146">
    <property type="entry name" value="HIT-like"/>
</dbReference>
<evidence type="ECO:0000259" key="4">
    <source>
        <dbReference type="PROSITE" id="PS51084"/>
    </source>
</evidence>
<dbReference type="CDD" id="cd01276">
    <property type="entry name" value="PKCI_related"/>
    <property type="match status" value="1"/>
</dbReference>
<dbReference type="PRINTS" id="PR00332">
    <property type="entry name" value="HISTRIAD"/>
</dbReference>
<accession>A0A5Q2QAK6</accession>
<protein>
    <submittedName>
        <fullName evidence="5">HIT domain-containing protein</fullName>
    </submittedName>
</protein>
<feature type="short sequence motif" description="Histidine triad motif" evidence="2 3">
    <location>
        <begin position="97"/>
        <end position="101"/>
    </location>
</feature>
<evidence type="ECO:0000256" key="2">
    <source>
        <dbReference type="PIRSR" id="PIRSR601310-3"/>
    </source>
</evidence>
<dbReference type="PANTHER" id="PTHR23089">
    <property type="entry name" value="HISTIDINE TRIAD HIT PROTEIN"/>
    <property type="match status" value="1"/>
</dbReference>
<dbReference type="Gene3D" id="3.30.428.10">
    <property type="entry name" value="HIT-like"/>
    <property type="match status" value="1"/>
</dbReference>
<dbReference type="PROSITE" id="PS00892">
    <property type="entry name" value="HIT_1"/>
    <property type="match status" value="1"/>
</dbReference>
<dbReference type="InterPro" id="IPR001310">
    <property type="entry name" value="Histidine_triad_HIT"/>
</dbReference>
<feature type="active site" description="Tele-AMP-histidine intermediate" evidence="1">
    <location>
        <position position="99"/>
    </location>
</feature>
<dbReference type="GO" id="GO:0003824">
    <property type="term" value="F:catalytic activity"/>
    <property type="evidence" value="ECO:0007669"/>
    <property type="project" value="InterPro"/>
</dbReference>
<dbReference type="KEGG" id="llp:GH975_01520"/>
<keyword evidence="6" id="KW-1185">Reference proteome</keyword>
<evidence type="ECO:0000256" key="3">
    <source>
        <dbReference type="PROSITE-ProRule" id="PRU00464"/>
    </source>
</evidence>
<dbReference type="SUPFAM" id="SSF54197">
    <property type="entry name" value="HIT-like"/>
    <property type="match status" value="1"/>
</dbReference>
<dbReference type="InterPro" id="IPR036265">
    <property type="entry name" value="HIT-like_sf"/>
</dbReference>
<proteinExistence type="predicted"/>
<dbReference type="EMBL" id="CP045871">
    <property type="protein sequence ID" value="QGG79311.1"/>
    <property type="molecule type" value="Genomic_DNA"/>
</dbReference>
<dbReference type="Pfam" id="PF01230">
    <property type="entry name" value="HIT"/>
    <property type="match status" value="1"/>
</dbReference>
<organism evidence="5 6">
    <name type="scientific">Litorivicinus lipolyticus</name>
    <dbReference type="NCBI Taxonomy" id="418701"/>
    <lineage>
        <taxon>Bacteria</taxon>
        <taxon>Pseudomonadati</taxon>
        <taxon>Pseudomonadota</taxon>
        <taxon>Gammaproteobacteria</taxon>
        <taxon>Oceanospirillales</taxon>
        <taxon>Litorivicinaceae</taxon>
        <taxon>Litorivicinus</taxon>
    </lineage>
</organism>
<evidence type="ECO:0000313" key="6">
    <source>
        <dbReference type="Proteomes" id="UP000388235"/>
    </source>
</evidence>
<dbReference type="InterPro" id="IPR019808">
    <property type="entry name" value="Histidine_triad_CS"/>
</dbReference>
<evidence type="ECO:0000313" key="5">
    <source>
        <dbReference type="EMBL" id="QGG79311.1"/>
    </source>
</evidence>
<dbReference type="Proteomes" id="UP000388235">
    <property type="component" value="Chromosome"/>
</dbReference>
<name>A0A5Q2QAK6_9GAMM</name>
<dbReference type="AlphaFoldDB" id="A0A5Q2QAK6"/>
<dbReference type="OrthoDB" id="9784774at2"/>
<sequence length="112" mass="12429">MSDCLFCKLLNGDIPSDRVYEDEHCIAFRDIDPKAPTHLLVIPRKHIASLADVSPADEAIMGHMVTRIPEIARNQGLERGFRTVVNTGPEGGQEVYHIHFHILGGRQMAALS</sequence>
<reference evidence="5 6" key="1">
    <citation type="submission" date="2019-11" db="EMBL/GenBank/DDBJ databases">
        <authorList>
            <person name="Khan S.A."/>
            <person name="Jeon C.O."/>
            <person name="Chun B.H."/>
        </authorList>
    </citation>
    <scope>NUCLEOTIDE SEQUENCE [LARGE SCALE GENOMIC DNA]</scope>
    <source>
        <strain evidence="5 6">IMCC 1097</strain>
    </source>
</reference>
<feature type="domain" description="HIT" evidence="4">
    <location>
        <begin position="5"/>
        <end position="112"/>
    </location>
</feature>
<dbReference type="RefSeq" id="WP_153712815.1">
    <property type="nucleotide sequence ID" value="NZ_CP045871.1"/>
</dbReference>
<dbReference type="PROSITE" id="PS51084">
    <property type="entry name" value="HIT_2"/>
    <property type="match status" value="1"/>
</dbReference>
<evidence type="ECO:0000256" key="1">
    <source>
        <dbReference type="PIRSR" id="PIRSR601310-1"/>
    </source>
</evidence>